<dbReference type="AlphaFoldDB" id="X1D1C3"/>
<dbReference type="EMBL" id="BART01022639">
    <property type="protein sequence ID" value="GAG98912.1"/>
    <property type="molecule type" value="Genomic_DNA"/>
</dbReference>
<accession>X1D1C3</accession>
<organism evidence="1">
    <name type="scientific">marine sediment metagenome</name>
    <dbReference type="NCBI Taxonomy" id="412755"/>
    <lineage>
        <taxon>unclassified sequences</taxon>
        <taxon>metagenomes</taxon>
        <taxon>ecological metagenomes</taxon>
    </lineage>
</organism>
<sequence>RILVLDAQTEYMAFDLPLHEIDSMLFVATGAEIKAHVEANFNKFTQDAANSIIVGDEPGYSETKFFAIYKQLQQPQQSKHPEW</sequence>
<evidence type="ECO:0000313" key="1">
    <source>
        <dbReference type="EMBL" id="GAG98912.1"/>
    </source>
</evidence>
<gene>
    <name evidence="1" type="ORF">S01H4_41404</name>
</gene>
<proteinExistence type="predicted"/>
<name>X1D1C3_9ZZZZ</name>
<reference evidence="1" key="1">
    <citation type="journal article" date="2014" name="Front. Microbiol.">
        <title>High frequency of phylogenetically diverse reductive dehalogenase-homologous genes in deep subseafloor sedimentary metagenomes.</title>
        <authorList>
            <person name="Kawai M."/>
            <person name="Futagami T."/>
            <person name="Toyoda A."/>
            <person name="Takaki Y."/>
            <person name="Nishi S."/>
            <person name="Hori S."/>
            <person name="Arai W."/>
            <person name="Tsubouchi T."/>
            <person name="Morono Y."/>
            <person name="Uchiyama I."/>
            <person name="Ito T."/>
            <person name="Fujiyama A."/>
            <person name="Inagaki F."/>
            <person name="Takami H."/>
        </authorList>
    </citation>
    <scope>NUCLEOTIDE SEQUENCE</scope>
    <source>
        <strain evidence="1">Expedition CK06-06</strain>
    </source>
</reference>
<feature type="non-terminal residue" evidence="1">
    <location>
        <position position="1"/>
    </location>
</feature>
<comment type="caution">
    <text evidence="1">The sequence shown here is derived from an EMBL/GenBank/DDBJ whole genome shotgun (WGS) entry which is preliminary data.</text>
</comment>
<protein>
    <submittedName>
        <fullName evidence="1">Uncharacterized protein</fullName>
    </submittedName>
</protein>